<evidence type="ECO:0000313" key="1">
    <source>
        <dbReference type="EMBL" id="GLS15107.1"/>
    </source>
</evidence>
<keyword evidence="2" id="KW-1185">Reference proteome</keyword>
<dbReference type="EMBL" id="BSPB01000020">
    <property type="protein sequence ID" value="GLS15107.1"/>
    <property type="molecule type" value="Genomic_DNA"/>
</dbReference>
<name>A0ABQ6C466_9BURK</name>
<gene>
    <name evidence="1" type="ORF">GCM10007935_25400</name>
</gene>
<dbReference type="Proteomes" id="UP001156903">
    <property type="component" value="Unassembled WGS sequence"/>
</dbReference>
<sequence>MAPTNTAFLQLGPVHSTLGWLPEGPRFDLALGHARIGGRDVAGPFTAAGMEDAIQHVEDAIAPWSRQRPHPGGLLAVDAATLQRLADAGAGPDREGVWHTDAVEQAYQRLALRATRGGGAAGSDPAQDATVLILRECLHHGGLVGLVAAAAA</sequence>
<protein>
    <submittedName>
        <fullName evidence="1">Uncharacterized protein</fullName>
    </submittedName>
</protein>
<organism evidence="1 2">
    <name type="scientific">Hydrogenophaga electricum</name>
    <dbReference type="NCBI Taxonomy" id="1230953"/>
    <lineage>
        <taxon>Bacteria</taxon>
        <taxon>Pseudomonadati</taxon>
        <taxon>Pseudomonadota</taxon>
        <taxon>Betaproteobacteria</taxon>
        <taxon>Burkholderiales</taxon>
        <taxon>Comamonadaceae</taxon>
        <taxon>Hydrogenophaga</taxon>
    </lineage>
</organism>
<evidence type="ECO:0000313" key="2">
    <source>
        <dbReference type="Proteomes" id="UP001156903"/>
    </source>
</evidence>
<dbReference type="RefSeq" id="WP_284308117.1">
    <property type="nucleotide sequence ID" value="NZ_BSPB01000020.1"/>
</dbReference>
<accession>A0ABQ6C466</accession>
<comment type="caution">
    <text evidence="1">The sequence shown here is derived from an EMBL/GenBank/DDBJ whole genome shotgun (WGS) entry which is preliminary data.</text>
</comment>
<reference evidence="2" key="1">
    <citation type="journal article" date="2019" name="Int. J. Syst. Evol. Microbiol.">
        <title>The Global Catalogue of Microorganisms (GCM) 10K type strain sequencing project: providing services to taxonomists for standard genome sequencing and annotation.</title>
        <authorList>
            <consortium name="The Broad Institute Genomics Platform"/>
            <consortium name="The Broad Institute Genome Sequencing Center for Infectious Disease"/>
            <person name="Wu L."/>
            <person name="Ma J."/>
        </authorList>
    </citation>
    <scope>NUCLEOTIDE SEQUENCE [LARGE SCALE GENOMIC DNA]</scope>
    <source>
        <strain evidence="2">NBRC 109341</strain>
    </source>
</reference>
<proteinExistence type="predicted"/>